<feature type="compositionally biased region" description="Basic and acidic residues" evidence="1">
    <location>
        <begin position="829"/>
        <end position="853"/>
    </location>
</feature>
<feature type="compositionally biased region" description="Polar residues" evidence="1">
    <location>
        <begin position="359"/>
        <end position="372"/>
    </location>
</feature>
<feature type="compositionally biased region" description="Polar residues" evidence="1">
    <location>
        <begin position="410"/>
        <end position="421"/>
    </location>
</feature>
<feature type="region of interest" description="Disordered" evidence="1">
    <location>
        <begin position="158"/>
        <end position="206"/>
    </location>
</feature>
<name>A0A7R8UJ83_HERIL</name>
<evidence type="ECO:0000256" key="1">
    <source>
        <dbReference type="SAM" id="MobiDB-lite"/>
    </source>
</evidence>
<dbReference type="OrthoDB" id="6630845at2759"/>
<reference evidence="2 3" key="1">
    <citation type="submission" date="2020-11" db="EMBL/GenBank/DDBJ databases">
        <authorList>
            <person name="Wallbank WR R."/>
            <person name="Pardo Diaz C."/>
            <person name="Kozak K."/>
            <person name="Martin S."/>
            <person name="Jiggins C."/>
            <person name="Moest M."/>
            <person name="Warren A I."/>
            <person name="Generalovic N T."/>
            <person name="Byers J.R.P. K."/>
            <person name="Montejo-Kovacevich G."/>
            <person name="Yen C E."/>
        </authorList>
    </citation>
    <scope>NUCLEOTIDE SEQUENCE [LARGE SCALE GENOMIC DNA]</scope>
</reference>
<feature type="region of interest" description="Disordered" evidence="1">
    <location>
        <begin position="1031"/>
        <end position="1148"/>
    </location>
</feature>
<feature type="compositionally biased region" description="Polar residues" evidence="1">
    <location>
        <begin position="540"/>
        <end position="549"/>
    </location>
</feature>
<feature type="compositionally biased region" description="Polar residues" evidence="1">
    <location>
        <begin position="860"/>
        <end position="872"/>
    </location>
</feature>
<feature type="region of interest" description="Disordered" evidence="1">
    <location>
        <begin position="104"/>
        <end position="125"/>
    </location>
</feature>
<feature type="compositionally biased region" description="Low complexity" evidence="1">
    <location>
        <begin position="617"/>
        <end position="635"/>
    </location>
</feature>
<feature type="region of interest" description="Disordered" evidence="1">
    <location>
        <begin position="528"/>
        <end position="549"/>
    </location>
</feature>
<feature type="compositionally biased region" description="Basic and acidic residues" evidence="1">
    <location>
        <begin position="399"/>
        <end position="409"/>
    </location>
</feature>
<feature type="region of interest" description="Disordered" evidence="1">
    <location>
        <begin position="754"/>
        <end position="872"/>
    </location>
</feature>
<feature type="region of interest" description="Disordered" evidence="1">
    <location>
        <begin position="581"/>
        <end position="640"/>
    </location>
</feature>
<evidence type="ECO:0000313" key="3">
    <source>
        <dbReference type="Proteomes" id="UP000594454"/>
    </source>
</evidence>
<proteinExistence type="predicted"/>
<gene>
    <name evidence="2" type="ORF">HERILL_LOCUS4745</name>
</gene>
<feature type="compositionally biased region" description="Polar residues" evidence="1">
    <location>
        <begin position="772"/>
        <end position="791"/>
    </location>
</feature>
<feature type="compositionally biased region" description="Polar residues" evidence="1">
    <location>
        <begin position="817"/>
        <end position="828"/>
    </location>
</feature>
<feature type="compositionally biased region" description="Polar residues" evidence="1">
    <location>
        <begin position="1031"/>
        <end position="1040"/>
    </location>
</feature>
<organism evidence="2 3">
    <name type="scientific">Hermetia illucens</name>
    <name type="common">Black soldier fly</name>
    <dbReference type="NCBI Taxonomy" id="343691"/>
    <lineage>
        <taxon>Eukaryota</taxon>
        <taxon>Metazoa</taxon>
        <taxon>Ecdysozoa</taxon>
        <taxon>Arthropoda</taxon>
        <taxon>Hexapoda</taxon>
        <taxon>Insecta</taxon>
        <taxon>Pterygota</taxon>
        <taxon>Neoptera</taxon>
        <taxon>Endopterygota</taxon>
        <taxon>Diptera</taxon>
        <taxon>Brachycera</taxon>
        <taxon>Stratiomyomorpha</taxon>
        <taxon>Stratiomyidae</taxon>
        <taxon>Hermetiinae</taxon>
        <taxon>Hermetia</taxon>
    </lineage>
</organism>
<feature type="compositionally biased region" description="Polar residues" evidence="1">
    <location>
        <begin position="65"/>
        <end position="75"/>
    </location>
</feature>
<feature type="region of interest" description="Disordered" evidence="1">
    <location>
        <begin position="359"/>
        <end position="422"/>
    </location>
</feature>
<dbReference type="AlphaFoldDB" id="A0A7R8UJ83"/>
<protein>
    <submittedName>
        <fullName evidence="2">Uncharacterized protein</fullName>
    </submittedName>
</protein>
<sequence length="1258" mass="139936">MYTYIVNYLAKMQVILTLLFVIPWIACEKNISAGSIHGNPAHVTYVEGTAPPELVAGPASRRSKTSPSSTVSPIANGAEYQTTPKIFSASISTDDERTNGYQLSRGAVKYSPTEASSTSSSTETATTFHPITVTATLPKIHPVHIEVYETTPNSRLLYSSSTPVASPANHQHQQSPNSSNGIPQTSVSNSYSKITRQPETQRSPAYSISFGVPVRAKPISVLNRQASTTAQPKTATSADARSAAIIDEGSVVESQAVELVSSTVVPHVEYAPVVVDVPVSPIESHHSIVQKTIHEAHPAVKTRKIEVRRPAIRKQFYDVEERIIIRPAGSVLLELDHPVASSQTGGSITPYSAVFNGTHSETDFSKNSQNHQKMPGHLEPNQGHNNQPPSTYPSTTEHSQNHPGHDSPHNYHNQGHPNPSNAVHFRAENRRHQNYQIPQPYEGYQRPSGIHESNQPYQRRTIQTSPGVSKPIPIPDDQAPYERRFIQTSPGVSKPIPVENFEAHYDSRKPYRPPYNHQHVNYQRYQKTGDSSIRHHEPNQTHSSISGHQSARYQEDIIYLQAPTQLGPGYEGSHVIYTPTPTYQSPTYRTSTEPYQPTTLPSKPSSHDYNNEGDIYSHIPSSPGSSSTSTFHTTPNYQNQDHLRVRGNTHHRMIDGAGKPTNQPALETTTQEYWPSFGTGVPYGDYGEYHPESNYHDGKNSYSNSPKEANINTIPYPEQNYHGGSGYNPTYQPPVGTQPPVYYKYHPQEPTYFPKVDYLKEDPGLPQDHSQHSAATSKPTPSFRPTTQRSNSPKDDEDTVVVEAKHINDEDAASVRTVHQQPSQSRHFSNSDHKGPTEDQRQYLFQAEERSKQEAPTPMYSRQQHSGNQRYENRVRQNIQSSTPKVQYQEYFQARQYPAHTNNVMSSTQASTSFEVERNPSNHAQNYQEQYQRRHNHLNENHQNGLVSTTTSIPLQSQNYHEEQLFRENHSFARSSLDSHQNAHVVSDSPLKTPQPPVEFKTNPRTVASDQIGLGARIPAEHSANLPFPQNFTRTSQIFGNSKPSSSSKKQLPAPARPTSHDISFRNNSPTPRLVAIGQPDFRYPPYVEARSRGTPPGTHSNYEVTEPQESDFESRNSAPSGRNAPTITGNEAAFPAVTPSPQLTPEQSNANQKHFIDLLFAHGKVSEIGFGPTDSPLAVELPGNGYIRGRVIAATPAPPNAPTSETIHTRRIIVSHPFETIQEVEIKEPISKIEEVHFNEPTVLHRVPVGAHSGHHS</sequence>
<keyword evidence="3" id="KW-1185">Reference proteome</keyword>
<evidence type="ECO:0000313" key="2">
    <source>
        <dbReference type="EMBL" id="CAD7081649.1"/>
    </source>
</evidence>
<dbReference type="EMBL" id="LR899010">
    <property type="protein sequence ID" value="CAD7081649.1"/>
    <property type="molecule type" value="Genomic_DNA"/>
</dbReference>
<feature type="region of interest" description="Disordered" evidence="1">
    <location>
        <begin position="56"/>
        <end position="75"/>
    </location>
</feature>
<feature type="compositionally biased region" description="Polar residues" evidence="1">
    <location>
        <begin position="700"/>
        <end position="713"/>
    </location>
</feature>
<feature type="compositionally biased region" description="Polar residues" evidence="1">
    <location>
        <begin position="382"/>
        <end position="398"/>
    </location>
</feature>
<feature type="compositionally biased region" description="Polar residues" evidence="1">
    <location>
        <begin position="1116"/>
        <end position="1130"/>
    </location>
</feature>
<dbReference type="Proteomes" id="UP000594454">
    <property type="component" value="Chromosome 2"/>
</dbReference>
<feature type="compositionally biased region" description="Low complexity" evidence="1">
    <location>
        <begin position="581"/>
        <end position="592"/>
    </location>
</feature>
<feature type="compositionally biased region" description="Low complexity" evidence="1">
    <location>
        <begin position="111"/>
        <end position="125"/>
    </location>
</feature>
<dbReference type="InParanoid" id="A0A7R8UJ83"/>
<feature type="compositionally biased region" description="Polar residues" evidence="1">
    <location>
        <begin position="593"/>
        <end position="604"/>
    </location>
</feature>
<feature type="compositionally biased region" description="Basic and acidic residues" evidence="1">
    <location>
        <begin position="690"/>
        <end position="699"/>
    </location>
</feature>
<feature type="region of interest" description="Disordered" evidence="1">
    <location>
        <begin position="690"/>
        <end position="732"/>
    </location>
</feature>
<accession>A0A7R8UJ83</accession>